<dbReference type="Pfam" id="PF00501">
    <property type="entry name" value="AMP-binding"/>
    <property type="match status" value="1"/>
</dbReference>
<dbReference type="GO" id="GO:0006629">
    <property type="term" value="P:lipid metabolic process"/>
    <property type="evidence" value="ECO:0007669"/>
    <property type="project" value="InterPro"/>
</dbReference>
<dbReference type="Gene3D" id="3.30.300.30">
    <property type="match status" value="1"/>
</dbReference>
<gene>
    <name evidence="6" type="ORF">GD627_02905</name>
</gene>
<dbReference type="Gene3D" id="3.40.50.12780">
    <property type="entry name" value="N-terminal domain of ligase-like"/>
    <property type="match status" value="1"/>
</dbReference>
<dbReference type="GO" id="GO:0030729">
    <property type="term" value="F:acetoacetate-CoA ligase activity"/>
    <property type="evidence" value="ECO:0007669"/>
    <property type="project" value="UniProtKB-EC"/>
</dbReference>
<dbReference type="SUPFAM" id="SSF56801">
    <property type="entry name" value="Acetyl-CoA synthetase-like"/>
    <property type="match status" value="1"/>
</dbReference>
<dbReference type="InterPro" id="IPR020845">
    <property type="entry name" value="AMP-binding_CS"/>
</dbReference>
<reference evidence="6 7" key="1">
    <citation type="submission" date="2019-08" db="EMBL/GenBank/DDBJ databases">
        <title>Arthrobacter sp. nov., isolated from plateau pika and Tibetan wild ass.</title>
        <authorList>
            <person name="Ge Y."/>
        </authorList>
    </citation>
    <scope>NUCLEOTIDE SEQUENCE [LARGE SCALE GENOMIC DNA]</scope>
    <source>
        <strain evidence="6 7">785</strain>
    </source>
</reference>
<comment type="caution">
    <text evidence="6">The sequence shown here is derived from an EMBL/GenBank/DDBJ whole genome shotgun (WGS) entry which is preliminary data.</text>
</comment>
<evidence type="ECO:0000256" key="4">
    <source>
        <dbReference type="ARBA" id="ARBA00022840"/>
    </source>
</evidence>
<sequence length="652" mass="70396">MVTQTSEAPEVTWAPTEESIRNTQLWALRELALERHGVLLDDYPAFWRWSVEEPGAFWDLVREHAGLIGDGLVGPALSERRMPGAVWYPEARLNYAENVLRHADARPDEVAIVGLSEDGRSEWTWAGLRDRVAALAARLRGLGVGQGDVVAGVFPNIPEAIAAMLAAASLGAIWSVCSPDFAKPAIVDRLAPLEPRVLLGFSGYTFKGRAVDSRPLVDSVGSALPTVTDVVYLDDLDALPPAPADYRRLPFDHPLWVLFSSGTTGVPKGIVHGHGGMLLESAKGIGLQFDLGPGDRYFTAANTSWMVWNTLPNTLSVGASVVTFPGASMWPDADRQFALVAETQATMLATGAAYLALVEKSGLRPGDRYDLSGLGTIMSTGSVLAPSTWRWVHAAVKADVHLSSDSGGTDICSGFIGGNPWQRVHLGELQGPTLGTPVQVRAEDGREAADDEVGELVLTGPMPSMPVRFWGDEDGAKYRAAYFEADPAVWTHGDWISRTPRGGVVVHGRSDATLNRDGVRLGSAEIYAALQTLDEVRNGVVLGIEMPGGRYWMPLFVELADGVELSDDLVARIRTAIRSRATARHVPDAIEAAPGIPVTYSGKRIEVPLKKVFLGHDQAKAVNRGSLQNPETVDWFVQRARVFNEENGIKAK</sequence>
<protein>
    <submittedName>
        <fullName evidence="6">Acetoacetate--CoA ligase</fullName>
        <ecNumber evidence="6">6.2.1.16</ecNumber>
    </submittedName>
</protein>
<evidence type="ECO:0000259" key="5">
    <source>
        <dbReference type="Pfam" id="PF00501"/>
    </source>
</evidence>
<organism evidence="6 7">
    <name type="scientific">Arthrobacter yangruifuii</name>
    <dbReference type="NCBI Taxonomy" id="2606616"/>
    <lineage>
        <taxon>Bacteria</taxon>
        <taxon>Bacillati</taxon>
        <taxon>Actinomycetota</taxon>
        <taxon>Actinomycetes</taxon>
        <taxon>Micrococcales</taxon>
        <taxon>Micrococcaceae</taxon>
        <taxon>Arthrobacter</taxon>
    </lineage>
</organism>
<dbReference type="NCBIfam" id="NF002937">
    <property type="entry name" value="PRK03584.1"/>
    <property type="match status" value="1"/>
</dbReference>
<dbReference type="AlphaFoldDB" id="A0A5N6MSV1"/>
<dbReference type="PANTHER" id="PTHR42921:SF1">
    <property type="entry name" value="ACETOACETYL-COA SYNTHETASE"/>
    <property type="match status" value="1"/>
</dbReference>
<dbReference type="PROSITE" id="PS00455">
    <property type="entry name" value="AMP_BINDING"/>
    <property type="match status" value="1"/>
</dbReference>
<dbReference type="NCBIfam" id="TIGR01217">
    <property type="entry name" value="ac_ac_CoA_syn"/>
    <property type="match status" value="1"/>
</dbReference>
<comment type="similarity">
    <text evidence="1">Belongs to the ATP-dependent AMP-binding enzyme family.</text>
</comment>
<dbReference type="EMBL" id="VTFX01000001">
    <property type="protein sequence ID" value="KAD4060037.1"/>
    <property type="molecule type" value="Genomic_DNA"/>
</dbReference>
<keyword evidence="2 6" id="KW-0436">Ligase</keyword>
<evidence type="ECO:0000256" key="3">
    <source>
        <dbReference type="ARBA" id="ARBA00022741"/>
    </source>
</evidence>
<name>A0A5N6MSV1_9MICC</name>
<dbReference type="InterPro" id="IPR045851">
    <property type="entry name" value="AMP-bd_C_sf"/>
</dbReference>
<evidence type="ECO:0000313" key="7">
    <source>
        <dbReference type="Proteomes" id="UP000326852"/>
    </source>
</evidence>
<keyword evidence="4" id="KW-0067">ATP-binding</keyword>
<evidence type="ECO:0000313" key="6">
    <source>
        <dbReference type="EMBL" id="KAD4060037.1"/>
    </source>
</evidence>
<dbReference type="GO" id="GO:0005524">
    <property type="term" value="F:ATP binding"/>
    <property type="evidence" value="ECO:0007669"/>
    <property type="project" value="UniProtKB-KW"/>
</dbReference>
<feature type="domain" description="AMP-dependent synthetase/ligase" evidence="5">
    <location>
        <begin position="101"/>
        <end position="462"/>
    </location>
</feature>
<dbReference type="InterPro" id="IPR005914">
    <property type="entry name" value="Acac_CoA_synth"/>
</dbReference>
<keyword evidence="7" id="KW-1185">Reference proteome</keyword>
<evidence type="ECO:0000256" key="1">
    <source>
        <dbReference type="ARBA" id="ARBA00006432"/>
    </source>
</evidence>
<dbReference type="PANTHER" id="PTHR42921">
    <property type="entry name" value="ACETOACETYL-COA SYNTHETASE"/>
    <property type="match status" value="1"/>
</dbReference>
<dbReference type="EC" id="6.2.1.16" evidence="6"/>
<proteinExistence type="inferred from homology"/>
<dbReference type="InterPro" id="IPR000873">
    <property type="entry name" value="AMP-dep_synth/lig_dom"/>
</dbReference>
<keyword evidence="3" id="KW-0547">Nucleotide-binding</keyword>
<dbReference type="InterPro" id="IPR042099">
    <property type="entry name" value="ANL_N_sf"/>
</dbReference>
<evidence type="ECO:0000256" key="2">
    <source>
        <dbReference type="ARBA" id="ARBA00022598"/>
    </source>
</evidence>
<accession>A0A5N6MSV1</accession>
<dbReference type="Proteomes" id="UP000326852">
    <property type="component" value="Unassembled WGS sequence"/>
</dbReference>